<evidence type="ECO:0000313" key="1">
    <source>
        <dbReference type="EMBL" id="PCI23387.1"/>
    </source>
</evidence>
<gene>
    <name evidence="1" type="ORF">COB67_12840</name>
</gene>
<name>A0A2A4SRJ2_9DELT</name>
<organism evidence="1 2">
    <name type="scientific">SAR324 cluster bacterium</name>
    <dbReference type="NCBI Taxonomy" id="2024889"/>
    <lineage>
        <taxon>Bacteria</taxon>
        <taxon>Deltaproteobacteria</taxon>
        <taxon>SAR324 cluster</taxon>
    </lineage>
</organism>
<accession>A0A2A4SRJ2</accession>
<dbReference type="Proteomes" id="UP000218113">
    <property type="component" value="Unassembled WGS sequence"/>
</dbReference>
<comment type="caution">
    <text evidence="1">The sequence shown here is derived from an EMBL/GenBank/DDBJ whole genome shotgun (WGS) entry which is preliminary data.</text>
</comment>
<proteinExistence type="predicted"/>
<dbReference type="EMBL" id="NVSR01000146">
    <property type="protein sequence ID" value="PCI23387.1"/>
    <property type="molecule type" value="Genomic_DNA"/>
</dbReference>
<sequence length="67" mass="8102">MCRIGWSKSNLNKSLASFKESRGRPLVFYTFTICCHKVFYDFLGNNFQKFKKYEIIHKNSLHKQMKY</sequence>
<protein>
    <submittedName>
        <fullName evidence="1">Uncharacterized protein</fullName>
    </submittedName>
</protein>
<evidence type="ECO:0000313" key="2">
    <source>
        <dbReference type="Proteomes" id="UP000218113"/>
    </source>
</evidence>
<reference evidence="2" key="1">
    <citation type="submission" date="2017-08" db="EMBL/GenBank/DDBJ databases">
        <title>A dynamic microbial community with high functional redundancy inhabits the cold, oxic subseafloor aquifer.</title>
        <authorList>
            <person name="Tully B.J."/>
            <person name="Wheat C.G."/>
            <person name="Glazer B.T."/>
            <person name="Huber J.A."/>
        </authorList>
    </citation>
    <scope>NUCLEOTIDE SEQUENCE [LARGE SCALE GENOMIC DNA]</scope>
</reference>
<dbReference type="AlphaFoldDB" id="A0A2A4SRJ2"/>